<keyword evidence="2" id="KW-0472">Membrane</keyword>
<feature type="transmembrane region" description="Helical" evidence="2">
    <location>
        <begin position="177"/>
        <end position="200"/>
    </location>
</feature>
<dbReference type="Proteomes" id="UP000231292">
    <property type="component" value="Unassembled WGS sequence"/>
</dbReference>
<evidence type="ECO:0000256" key="2">
    <source>
        <dbReference type="SAM" id="Phobius"/>
    </source>
</evidence>
<comment type="caution">
    <text evidence="3">The sequence shown here is derived from an EMBL/GenBank/DDBJ whole genome shotgun (WGS) entry which is preliminary data.</text>
</comment>
<proteinExistence type="predicted"/>
<reference evidence="3 4" key="1">
    <citation type="submission" date="2017-09" db="EMBL/GenBank/DDBJ databases">
        <title>Depth-based differentiation of microbial function through sediment-hosted aquifers and enrichment of novel symbionts in the deep terrestrial subsurface.</title>
        <authorList>
            <person name="Probst A.J."/>
            <person name="Ladd B."/>
            <person name="Jarett J.K."/>
            <person name="Geller-Mcgrath D.E."/>
            <person name="Sieber C.M."/>
            <person name="Emerson J.B."/>
            <person name="Anantharaman K."/>
            <person name="Thomas B.C."/>
            <person name="Malmstrom R."/>
            <person name="Stieglmeier M."/>
            <person name="Klingl A."/>
            <person name="Woyke T."/>
            <person name="Ryan C.M."/>
            <person name="Banfield J.F."/>
        </authorList>
    </citation>
    <scope>NUCLEOTIDE SEQUENCE [LARGE SCALE GENOMIC DNA]</scope>
    <source>
        <strain evidence="3">CG23_combo_of_CG06-09_8_20_14_all_41_10</strain>
    </source>
</reference>
<feature type="non-terminal residue" evidence="3">
    <location>
        <position position="1"/>
    </location>
</feature>
<protein>
    <submittedName>
        <fullName evidence="3">Uncharacterized protein</fullName>
    </submittedName>
</protein>
<keyword evidence="2" id="KW-0812">Transmembrane</keyword>
<keyword evidence="1" id="KW-0175">Coiled coil</keyword>
<organism evidence="3 4">
    <name type="scientific">Candidatus Sherwoodlollariibacterium unditelluris</name>
    <dbReference type="NCBI Taxonomy" id="1974757"/>
    <lineage>
        <taxon>Bacteria</taxon>
        <taxon>Pseudomonadati</taxon>
        <taxon>Candidatus Omnitrophota</taxon>
        <taxon>Candidatus Sherwoodlollariibacterium</taxon>
    </lineage>
</organism>
<dbReference type="AlphaFoldDB" id="A0A2G9YM68"/>
<feature type="coiled-coil region" evidence="1">
    <location>
        <begin position="201"/>
        <end position="228"/>
    </location>
</feature>
<accession>A0A2G9YM68</accession>
<evidence type="ECO:0000313" key="3">
    <source>
        <dbReference type="EMBL" id="PIP19601.1"/>
    </source>
</evidence>
<evidence type="ECO:0000313" key="4">
    <source>
        <dbReference type="Proteomes" id="UP000231292"/>
    </source>
</evidence>
<keyword evidence="2" id="KW-1133">Transmembrane helix</keyword>
<dbReference type="EMBL" id="PCRK01000039">
    <property type="protein sequence ID" value="PIP19601.1"/>
    <property type="molecule type" value="Genomic_DNA"/>
</dbReference>
<evidence type="ECO:0000256" key="1">
    <source>
        <dbReference type="SAM" id="Coils"/>
    </source>
</evidence>
<name>A0A2G9YM68_9BACT</name>
<sequence length="319" mass="36757">EEIAENLFQVIAVEKPKINEVYKSLGFENVRLLVPYAVALREYLKNNKLFDENKRIVFLDHLGDQVLLTIFNKEVFTTPRRLTKVLKQVTRELLRSQESYRSQNKLEAEINFLIVTNNQEILDEIVSSGLETKENIVFVEDAYPALTGLKQGKFSMHYMLPEQFIRLRELEVAKKRVFKLGLMLGILAAFLALLFGIYSVNKTADNRLKNLQLEAASLNRSLEKAYLAKYKDILKSKKKVNFPYYLNAFLELLPSECRPELITIREASSGRYRFEGIVSLDSKDKPFSRISLSKVFKQARIENILVKDSPGTKIALDIP</sequence>
<gene>
    <name evidence="3" type="ORF">COX41_02025</name>
</gene>